<evidence type="ECO:0000256" key="1">
    <source>
        <dbReference type="ARBA" id="ARBA00004370"/>
    </source>
</evidence>
<keyword evidence="7" id="KW-1185">Reference proteome</keyword>
<reference evidence="6 7" key="1">
    <citation type="submission" date="2019-01" db="EMBL/GenBank/DDBJ databases">
        <title>Flavobacterium sp. nov.,isolated from freshwater.</title>
        <authorList>
            <person name="Zhang R."/>
            <person name="Du Z.-J."/>
        </authorList>
    </citation>
    <scope>NUCLEOTIDE SEQUENCE [LARGE SCALE GENOMIC DNA]</scope>
    <source>
        <strain evidence="6 7">1E403</strain>
    </source>
</reference>
<evidence type="ECO:0000259" key="5">
    <source>
        <dbReference type="Pfam" id="PF11954"/>
    </source>
</evidence>
<keyword evidence="3" id="KW-0732">Signal</keyword>
<proteinExistence type="predicted"/>
<protein>
    <submittedName>
        <fullName evidence="6">Serine hydrolase</fullName>
    </submittedName>
</protein>
<evidence type="ECO:0000313" key="6">
    <source>
        <dbReference type="EMBL" id="RWX02486.1"/>
    </source>
</evidence>
<feature type="chain" id="PRO_5018977327" evidence="3">
    <location>
        <begin position="19"/>
        <end position="455"/>
    </location>
</feature>
<keyword evidence="6" id="KW-0378">Hydrolase</keyword>
<dbReference type="EMBL" id="SBII01000002">
    <property type="protein sequence ID" value="RWX02486.1"/>
    <property type="molecule type" value="Genomic_DNA"/>
</dbReference>
<keyword evidence="2" id="KW-0472">Membrane</keyword>
<dbReference type="Gene3D" id="3.40.710.10">
    <property type="entry name" value="DD-peptidase/beta-lactamase superfamily"/>
    <property type="match status" value="1"/>
</dbReference>
<feature type="domain" description="Peptidase S12 Pab87-related C-terminal" evidence="5">
    <location>
        <begin position="367"/>
        <end position="443"/>
    </location>
</feature>
<organism evidence="6 7">
    <name type="scientific">Flavobacterium cerinum</name>
    <dbReference type="NCBI Taxonomy" id="2502784"/>
    <lineage>
        <taxon>Bacteria</taxon>
        <taxon>Pseudomonadati</taxon>
        <taxon>Bacteroidota</taxon>
        <taxon>Flavobacteriia</taxon>
        <taxon>Flavobacteriales</taxon>
        <taxon>Flavobacteriaceae</taxon>
        <taxon>Flavobacterium</taxon>
    </lineage>
</organism>
<dbReference type="InterPro" id="IPR001466">
    <property type="entry name" value="Beta-lactam-related"/>
</dbReference>
<dbReference type="PANTHER" id="PTHR46825:SF11">
    <property type="entry name" value="PENICILLIN-BINDING PROTEIN 4"/>
    <property type="match status" value="1"/>
</dbReference>
<accession>A0A444HE61</accession>
<dbReference type="InterPro" id="IPR021860">
    <property type="entry name" value="Peptidase_S12_Pab87-rel_C"/>
</dbReference>
<dbReference type="GO" id="GO:0016020">
    <property type="term" value="C:membrane"/>
    <property type="evidence" value="ECO:0007669"/>
    <property type="project" value="UniProtKB-SubCell"/>
</dbReference>
<feature type="domain" description="Beta-lactamase-related" evidence="4">
    <location>
        <begin position="33"/>
        <end position="344"/>
    </location>
</feature>
<dbReference type="AlphaFoldDB" id="A0A444HE61"/>
<comment type="subcellular location">
    <subcellularLocation>
        <location evidence="1">Membrane</location>
    </subcellularLocation>
</comment>
<dbReference type="SUPFAM" id="SSF56601">
    <property type="entry name" value="beta-lactamase/transpeptidase-like"/>
    <property type="match status" value="1"/>
</dbReference>
<dbReference type="GO" id="GO:0016787">
    <property type="term" value="F:hydrolase activity"/>
    <property type="evidence" value="ECO:0007669"/>
    <property type="project" value="UniProtKB-KW"/>
</dbReference>
<evidence type="ECO:0000256" key="2">
    <source>
        <dbReference type="ARBA" id="ARBA00023136"/>
    </source>
</evidence>
<dbReference type="Pfam" id="PF00144">
    <property type="entry name" value="Beta-lactamase"/>
    <property type="match status" value="1"/>
</dbReference>
<dbReference type="RefSeq" id="WP_128388758.1">
    <property type="nucleotide sequence ID" value="NZ_SBII01000002.1"/>
</dbReference>
<dbReference type="PANTHER" id="PTHR46825">
    <property type="entry name" value="D-ALANYL-D-ALANINE-CARBOXYPEPTIDASE/ENDOPEPTIDASE AMPH"/>
    <property type="match status" value="1"/>
</dbReference>
<dbReference type="InterPro" id="IPR012338">
    <property type="entry name" value="Beta-lactam/transpept-like"/>
</dbReference>
<dbReference type="InterPro" id="IPR050491">
    <property type="entry name" value="AmpC-like"/>
</dbReference>
<evidence type="ECO:0000259" key="4">
    <source>
        <dbReference type="Pfam" id="PF00144"/>
    </source>
</evidence>
<feature type="signal peptide" evidence="3">
    <location>
        <begin position="1"/>
        <end position="18"/>
    </location>
</feature>
<comment type="caution">
    <text evidence="6">The sequence shown here is derived from an EMBL/GenBank/DDBJ whole genome shotgun (WGS) entry which is preliminary data.</text>
</comment>
<evidence type="ECO:0000256" key="3">
    <source>
        <dbReference type="SAM" id="SignalP"/>
    </source>
</evidence>
<dbReference type="Proteomes" id="UP000287527">
    <property type="component" value="Unassembled WGS sequence"/>
</dbReference>
<sequence>MKRIFLALIALSCLGAKAQDKVKQIDSLFTSLHSKGRLNGNVLIAEKGNVIYKKSFGLRDEANKLPLDENSVFELASVSKQFTAMGIVILQEKGKLKYEDKLSKFIPELSFYGDITVRQLLNHTSGLPDYMDLMEANWDRTKIATNKDIIAQLVQYKPELLFTPGAKYEYSNTGYALLASIIQKASGTTFADFLEKNIFVPLKMDNSFVYSRRLAPRDIKNYAYGYVPDDNGKMTLPDNLLNYNMVIALDGIVGDGNVNSTVIDLLKWDRALYTDKLVSKKSIEAIFTPPTDIVSNYGFGWEVEKLKDFGKIIIHDGSWPGYITYIERHIDDDKTIVILCNNSTADVPIGTVRKLLYNIPIKIKRQEIKLTEQEMLSFVGEYSLAEGIAMQITYDNGLKAQLPGQKKFDIFAENKTKFFFKITDAQVEFFRDEKGAVSKMVLYQGDRETHAPKIK</sequence>
<dbReference type="OrthoDB" id="9793489at2"/>
<dbReference type="Pfam" id="PF11954">
    <property type="entry name" value="DUF3471"/>
    <property type="match status" value="1"/>
</dbReference>
<evidence type="ECO:0000313" key="7">
    <source>
        <dbReference type="Proteomes" id="UP000287527"/>
    </source>
</evidence>
<gene>
    <name evidence="6" type="ORF">EPI11_04510</name>
</gene>
<name>A0A444HE61_9FLAO</name>